<proteinExistence type="predicted"/>
<dbReference type="Proteomes" id="UP000522720">
    <property type="component" value="Unassembled WGS sequence"/>
</dbReference>
<name>A0A7X6MYS9_9STRE</name>
<gene>
    <name evidence="1" type="ORF">HF992_08570</name>
</gene>
<dbReference type="EMBL" id="JAAXPR010000016">
    <property type="protein sequence ID" value="NKZ20880.1"/>
    <property type="molecule type" value="Genomic_DNA"/>
</dbReference>
<keyword evidence="2" id="KW-1185">Reference proteome</keyword>
<reference evidence="1 2" key="1">
    <citation type="submission" date="2020-04" db="EMBL/GenBank/DDBJ databases">
        <title>MicrobeNet Type strains.</title>
        <authorList>
            <person name="Nicholson A.C."/>
        </authorList>
    </citation>
    <scope>NUCLEOTIDE SEQUENCE [LARGE SCALE GENOMIC DNA]</scope>
    <source>
        <strain evidence="1 2">CCUG 69612</strain>
    </source>
</reference>
<accession>A0A7X6MYS9</accession>
<dbReference type="RefSeq" id="WP_168549622.1">
    <property type="nucleotide sequence ID" value="NZ_JAAXPR010000016.1"/>
</dbReference>
<evidence type="ECO:0000313" key="1">
    <source>
        <dbReference type="EMBL" id="NKZ20880.1"/>
    </source>
</evidence>
<organism evidence="1 2">
    <name type="scientific">Streptococcus ovuberis</name>
    <dbReference type="NCBI Taxonomy" id="1936207"/>
    <lineage>
        <taxon>Bacteria</taxon>
        <taxon>Bacillati</taxon>
        <taxon>Bacillota</taxon>
        <taxon>Bacilli</taxon>
        <taxon>Lactobacillales</taxon>
        <taxon>Streptococcaceae</taxon>
        <taxon>Streptococcus</taxon>
    </lineage>
</organism>
<protein>
    <submittedName>
        <fullName evidence="1">Uncharacterized protein</fullName>
    </submittedName>
</protein>
<sequence>MIVNYQGIDRDCQFSIENLTGGVTLSDDGGYVHNKTGLISDQASLKGGDQRLNREDMGHDEKRNPVFLLFTDGIANLIEFTNGRHYCIRQVLNAWGYADETRYYIASS</sequence>
<evidence type="ECO:0000313" key="2">
    <source>
        <dbReference type="Proteomes" id="UP000522720"/>
    </source>
</evidence>
<comment type="caution">
    <text evidence="1">The sequence shown here is derived from an EMBL/GenBank/DDBJ whole genome shotgun (WGS) entry which is preliminary data.</text>
</comment>
<dbReference type="AlphaFoldDB" id="A0A7X6MYS9"/>